<keyword evidence="2" id="KW-1185">Reference proteome</keyword>
<accession>A0A9K3EGS5</accession>
<evidence type="ECO:0000313" key="2">
    <source>
        <dbReference type="Proteomes" id="UP000215914"/>
    </source>
</evidence>
<gene>
    <name evidence="1" type="ORF">HanXRQr2_Chr13g0587751</name>
</gene>
<organism evidence="1 2">
    <name type="scientific">Helianthus annuus</name>
    <name type="common">Common sunflower</name>
    <dbReference type="NCBI Taxonomy" id="4232"/>
    <lineage>
        <taxon>Eukaryota</taxon>
        <taxon>Viridiplantae</taxon>
        <taxon>Streptophyta</taxon>
        <taxon>Embryophyta</taxon>
        <taxon>Tracheophyta</taxon>
        <taxon>Spermatophyta</taxon>
        <taxon>Magnoliopsida</taxon>
        <taxon>eudicotyledons</taxon>
        <taxon>Gunneridae</taxon>
        <taxon>Pentapetalae</taxon>
        <taxon>asterids</taxon>
        <taxon>campanulids</taxon>
        <taxon>Asterales</taxon>
        <taxon>Asteraceae</taxon>
        <taxon>Asteroideae</taxon>
        <taxon>Heliantheae alliance</taxon>
        <taxon>Heliantheae</taxon>
        <taxon>Helianthus</taxon>
    </lineage>
</organism>
<sequence>MHHIYPSLIPKFILSNPQSNILNHKICPAYKDSCRKSHASYLSLFNPKIHPFKSTIQQI</sequence>
<protein>
    <submittedName>
        <fullName evidence="1">Uncharacterized protein</fullName>
    </submittedName>
</protein>
<evidence type="ECO:0000313" key="1">
    <source>
        <dbReference type="EMBL" id="KAF5773356.1"/>
    </source>
</evidence>
<reference evidence="1" key="1">
    <citation type="journal article" date="2017" name="Nature">
        <title>The sunflower genome provides insights into oil metabolism, flowering and Asterid evolution.</title>
        <authorList>
            <person name="Badouin H."/>
            <person name="Gouzy J."/>
            <person name="Grassa C.J."/>
            <person name="Murat F."/>
            <person name="Staton S.E."/>
            <person name="Cottret L."/>
            <person name="Lelandais-Briere C."/>
            <person name="Owens G.L."/>
            <person name="Carrere S."/>
            <person name="Mayjonade B."/>
            <person name="Legrand L."/>
            <person name="Gill N."/>
            <person name="Kane N.C."/>
            <person name="Bowers J.E."/>
            <person name="Hubner S."/>
            <person name="Bellec A."/>
            <person name="Berard A."/>
            <person name="Berges H."/>
            <person name="Blanchet N."/>
            <person name="Boniface M.C."/>
            <person name="Brunel D."/>
            <person name="Catrice O."/>
            <person name="Chaidir N."/>
            <person name="Claudel C."/>
            <person name="Donnadieu C."/>
            <person name="Faraut T."/>
            <person name="Fievet G."/>
            <person name="Helmstetter N."/>
            <person name="King M."/>
            <person name="Knapp S.J."/>
            <person name="Lai Z."/>
            <person name="Le Paslier M.C."/>
            <person name="Lippi Y."/>
            <person name="Lorenzon L."/>
            <person name="Mandel J.R."/>
            <person name="Marage G."/>
            <person name="Marchand G."/>
            <person name="Marquand E."/>
            <person name="Bret-Mestries E."/>
            <person name="Morien E."/>
            <person name="Nambeesan S."/>
            <person name="Nguyen T."/>
            <person name="Pegot-Espagnet P."/>
            <person name="Pouilly N."/>
            <person name="Raftis F."/>
            <person name="Sallet E."/>
            <person name="Schiex T."/>
            <person name="Thomas J."/>
            <person name="Vandecasteele C."/>
            <person name="Vares D."/>
            <person name="Vear F."/>
            <person name="Vautrin S."/>
            <person name="Crespi M."/>
            <person name="Mangin B."/>
            <person name="Burke J.M."/>
            <person name="Salse J."/>
            <person name="Munos S."/>
            <person name="Vincourt P."/>
            <person name="Rieseberg L.H."/>
            <person name="Langlade N.B."/>
        </authorList>
    </citation>
    <scope>NUCLEOTIDE SEQUENCE</scope>
    <source>
        <tissue evidence="1">Leaves</tissue>
    </source>
</reference>
<proteinExistence type="predicted"/>
<reference evidence="1" key="2">
    <citation type="submission" date="2020-06" db="EMBL/GenBank/DDBJ databases">
        <title>Helianthus annuus Genome sequencing and assembly Release 2.</title>
        <authorList>
            <person name="Gouzy J."/>
            <person name="Langlade N."/>
            <person name="Munos S."/>
        </authorList>
    </citation>
    <scope>NUCLEOTIDE SEQUENCE</scope>
    <source>
        <tissue evidence="1">Leaves</tissue>
    </source>
</reference>
<dbReference type="EMBL" id="MNCJ02000328">
    <property type="protein sequence ID" value="KAF5773356.1"/>
    <property type="molecule type" value="Genomic_DNA"/>
</dbReference>
<comment type="caution">
    <text evidence="1">The sequence shown here is derived from an EMBL/GenBank/DDBJ whole genome shotgun (WGS) entry which is preliminary data.</text>
</comment>
<dbReference type="Gramene" id="mRNA:HanXRQr2_Chr13g0587751">
    <property type="protein sequence ID" value="CDS:HanXRQr2_Chr13g0587751.1"/>
    <property type="gene ID" value="HanXRQr2_Chr13g0587751"/>
</dbReference>
<dbReference type="AlphaFoldDB" id="A0A9K3EGS5"/>
<name>A0A9K3EGS5_HELAN</name>
<dbReference type="Proteomes" id="UP000215914">
    <property type="component" value="Unassembled WGS sequence"/>
</dbReference>